<organism evidence="2 3">
    <name type="scientific">Trifolium medium</name>
    <dbReference type="NCBI Taxonomy" id="97028"/>
    <lineage>
        <taxon>Eukaryota</taxon>
        <taxon>Viridiplantae</taxon>
        <taxon>Streptophyta</taxon>
        <taxon>Embryophyta</taxon>
        <taxon>Tracheophyta</taxon>
        <taxon>Spermatophyta</taxon>
        <taxon>Magnoliopsida</taxon>
        <taxon>eudicotyledons</taxon>
        <taxon>Gunneridae</taxon>
        <taxon>Pentapetalae</taxon>
        <taxon>rosids</taxon>
        <taxon>fabids</taxon>
        <taxon>Fabales</taxon>
        <taxon>Fabaceae</taxon>
        <taxon>Papilionoideae</taxon>
        <taxon>50 kb inversion clade</taxon>
        <taxon>NPAAA clade</taxon>
        <taxon>Hologalegina</taxon>
        <taxon>IRL clade</taxon>
        <taxon>Trifolieae</taxon>
        <taxon>Trifolium</taxon>
    </lineage>
</organism>
<feature type="non-terminal residue" evidence="2">
    <location>
        <position position="57"/>
    </location>
</feature>
<sequence>MNYMVQEHQLFRTWLVNEFCLAMRVNPPSTNPAPQVLDLPELDKDSSSDNSSPADPQ</sequence>
<keyword evidence="3" id="KW-1185">Reference proteome</keyword>
<evidence type="ECO:0000256" key="1">
    <source>
        <dbReference type="SAM" id="MobiDB-lite"/>
    </source>
</evidence>
<feature type="compositionally biased region" description="Low complexity" evidence="1">
    <location>
        <begin position="48"/>
        <end position="57"/>
    </location>
</feature>
<dbReference type="EMBL" id="LXQA011441274">
    <property type="protein sequence ID" value="MCI97367.1"/>
    <property type="molecule type" value="Genomic_DNA"/>
</dbReference>
<evidence type="ECO:0000313" key="3">
    <source>
        <dbReference type="Proteomes" id="UP000265520"/>
    </source>
</evidence>
<protein>
    <submittedName>
        <fullName evidence="2">Uncharacterized protein</fullName>
    </submittedName>
</protein>
<evidence type="ECO:0000313" key="2">
    <source>
        <dbReference type="EMBL" id="MCI97367.1"/>
    </source>
</evidence>
<dbReference type="AlphaFoldDB" id="A0A392WAF0"/>
<comment type="caution">
    <text evidence="2">The sequence shown here is derived from an EMBL/GenBank/DDBJ whole genome shotgun (WGS) entry which is preliminary data.</text>
</comment>
<proteinExistence type="predicted"/>
<feature type="region of interest" description="Disordered" evidence="1">
    <location>
        <begin position="26"/>
        <end position="57"/>
    </location>
</feature>
<accession>A0A392WAF0</accession>
<dbReference type="Proteomes" id="UP000265520">
    <property type="component" value="Unassembled WGS sequence"/>
</dbReference>
<reference evidence="2 3" key="1">
    <citation type="journal article" date="2018" name="Front. Plant Sci.">
        <title>Red Clover (Trifolium pratense) and Zigzag Clover (T. medium) - A Picture of Genomic Similarities and Differences.</title>
        <authorList>
            <person name="Dluhosova J."/>
            <person name="Istvanek J."/>
            <person name="Nedelnik J."/>
            <person name="Repkova J."/>
        </authorList>
    </citation>
    <scope>NUCLEOTIDE SEQUENCE [LARGE SCALE GENOMIC DNA]</scope>
    <source>
        <strain evidence="3">cv. 10/8</strain>
        <tissue evidence="2">Leaf</tissue>
    </source>
</reference>
<name>A0A392WAF0_9FABA</name>